<dbReference type="Proteomes" id="UP001432322">
    <property type="component" value="Unassembled WGS sequence"/>
</dbReference>
<sequence>VFNQRSWGVVSFYVTDFTQVGNNVTRHLTFTNLDRKMKLRVYSYYLGLDHVGHNLGGETTKIGEKLRNGMNCEEDTSKAYSIYRLVYVYDSGKPRND</sequence>
<dbReference type="GO" id="GO:0005789">
    <property type="term" value="C:endoplasmic reticulum membrane"/>
    <property type="evidence" value="ECO:0007669"/>
    <property type="project" value="TreeGrafter"/>
</dbReference>
<dbReference type="PANTHER" id="PTHR23072">
    <property type="entry name" value="PHOSPHATIDYLINOSITOL GLYCAN-RELATED"/>
    <property type="match status" value="1"/>
</dbReference>
<keyword evidence="2" id="KW-1185">Reference proteome</keyword>
<dbReference type="EMBL" id="BTSY01000002">
    <property type="protein sequence ID" value="GMT16182.1"/>
    <property type="molecule type" value="Genomic_DNA"/>
</dbReference>
<feature type="non-terminal residue" evidence="1">
    <location>
        <position position="1"/>
    </location>
</feature>
<accession>A0AAV5VDG1</accession>
<protein>
    <submittedName>
        <fullName evidence="1">Uncharacterized protein</fullName>
    </submittedName>
</protein>
<dbReference type="GO" id="GO:0051267">
    <property type="term" value="F:CP2 mannose-ethanolamine phosphotransferase activity"/>
    <property type="evidence" value="ECO:0007669"/>
    <property type="project" value="TreeGrafter"/>
</dbReference>
<comment type="caution">
    <text evidence="1">The sequence shown here is derived from an EMBL/GenBank/DDBJ whole genome shotgun (WGS) entry which is preliminary data.</text>
</comment>
<proteinExistence type="predicted"/>
<evidence type="ECO:0000313" key="2">
    <source>
        <dbReference type="Proteomes" id="UP001432322"/>
    </source>
</evidence>
<dbReference type="AlphaFoldDB" id="A0AAV5VDG1"/>
<dbReference type="InterPro" id="IPR039527">
    <property type="entry name" value="PIGG/GPI7"/>
</dbReference>
<gene>
    <name evidence="1" type="ORF">PFISCL1PPCAC_7479</name>
</gene>
<dbReference type="PANTHER" id="PTHR23072:SF0">
    <property type="entry name" value="GPI ETHANOLAMINE PHOSPHATE TRANSFERASE 2"/>
    <property type="match status" value="1"/>
</dbReference>
<evidence type="ECO:0000313" key="1">
    <source>
        <dbReference type="EMBL" id="GMT16182.1"/>
    </source>
</evidence>
<organism evidence="1 2">
    <name type="scientific">Pristionchus fissidentatus</name>
    <dbReference type="NCBI Taxonomy" id="1538716"/>
    <lineage>
        <taxon>Eukaryota</taxon>
        <taxon>Metazoa</taxon>
        <taxon>Ecdysozoa</taxon>
        <taxon>Nematoda</taxon>
        <taxon>Chromadorea</taxon>
        <taxon>Rhabditida</taxon>
        <taxon>Rhabditina</taxon>
        <taxon>Diplogasteromorpha</taxon>
        <taxon>Diplogasteroidea</taxon>
        <taxon>Neodiplogasteridae</taxon>
        <taxon>Pristionchus</taxon>
    </lineage>
</organism>
<reference evidence="1" key="1">
    <citation type="submission" date="2023-10" db="EMBL/GenBank/DDBJ databases">
        <title>Genome assembly of Pristionchus species.</title>
        <authorList>
            <person name="Yoshida K."/>
            <person name="Sommer R.J."/>
        </authorList>
    </citation>
    <scope>NUCLEOTIDE SEQUENCE</scope>
    <source>
        <strain evidence="1">RS5133</strain>
    </source>
</reference>
<name>A0AAV5VDG1_9BILA</name>
<dbReference type="GO" id="GO:0006506">
    <property type="term" value="P:GPI anchor biosynthetic process"/>
    <property type="evidence" value="ECO:0007669"/>
    <property type="project" value="InterPro"/>
</dbReference>